<dbReference type="PANTHER" id="PTHR31009">
    <property type="entry name" value="S-ADENOSYL-L-METHIONINE:CARBOXYL METHYLTRANSFERASE FAMILY PROTEIN"/>
    <property type="match status" value="1"/>
</dbReference>
<dbReference type="GO" id="GO:0046872">
    <property type="term" value="F:metal ion binding"/>
    <property type="evidence" value="ECO:0007669"/>
    <property type="project" value="UniProtKB-KW"/>
</dbReference>
<reference evidence="5 6" key="1">
    <citation type="submission" date="2024-08" db="EMBL/GenBank/DDBJ databases">
        <title>Insights into the chromosomal genome structure of Flemingia macrophylla.</title>
        <authorList>
            <person name="Ding Y."/>
            <person name="Zhao Y."/>
            <person name="Bi W."/>
            <person name="Wu M."/>
            <person name="Zhao G."/>
            <person name="Gong Y."/>
            <person name="Li W."/>
            <person name="Zhang P."/>
        </authorList>
    </citation>
    <scope>NUCLEOTIDE SEQUENCE [LARGE SCALE GENOMIC DNA]</scope>
    <source>
        <strain evidence="5">DYQJB</strain>
        <tissue evidence="5">Leaf</tissue>
    </source>
</reference>
<dbReference type="GO" id="GO:0008168">
    <property type="term" value="F:methyltransferase activity"/>
    <property type="evidence" value="ECO:0007669"/>
    <property type="project" value="UniProtKB-KW"/>
</dbReference>
<evidence type="ECO:0000256" key="2">
    <source>
        <dbReference type="ARBA" id="ARBA00022679"/>
    </source>
</evidence>
<protein>
    <recommendedName>
        <fullName evidence="7">7-methylxanthosine synthase 1</fullName>
    </recommendedName>
</protein>
<evidence type="ECO:0000313" key="6">
    <source>
        <dbReference type="Proteomes" id="UP001603857"/>
    </source>
</evidence>
<name>A0ABD1MPB4_9FABA</name>
<keyword evidence="2" id="KW-0808">Transferase</keyword>
<dbReference type="SUPFAM" id="SSF53335">
    <property type="entry name" value="S-adenosyl-L-methionine-dependent methyltransferases"/>
    <property type="match status" value="1"/>
</dbReference>
<dbReference type="EMBL" id="JBGMDY010000004">
    <property type="protein sequence ID" value="KAL2337644.1"/>
    <property type="molecule type" value="Genomic_DNA"/>
</dbReference>
<dbReference type="InterPro" id="IPR029063">
    <property type="entry name" value="SAM-dependent_MTases_sf"/>
</dbReference>
<dbReference type="GO" id="GO:0032259">
    <property type="term" value="P:methylation"/>
    <property type="evidence" value="ECO:0007669"/>
    <property type="project" value="UniProtKB-KW"/>
</dbReference>
<dbReference type="Gene3D" id="1.10.1200.270">
    <property type="entry name" value="Methyltransferase, alpha-helical capping domain"/>
    <property type="match status" value="1"/>
</dbReference>
<sequence>MSIFTTTERVLHMKDGVGETSYAKNSLLQRKVMMKVKTLLEENVKRMMFNITSETCWKVADLGCSSGPHTFIFISNILNIMNNAGLSLNRVSLQLYLNDLFGNDFNTIIKLIPDFYHSIREKRGDNFGTCYIHATPGNFYGRLYPDNYIHFFHSSYSLHWLSQAPKSSSNIAEPLNKGNIYMTSASPPSVYEIYLKQFQKDFTLFLKSRSEELISGGIMVLIFIGSDKNNKFNNPSEVIGMVLNDMVQEGLVGEQKLDFFDLPVYYPTIEEVRQVIEAEASFTLETLKTMKIGWDASIKEDVNDLILDSKIKGEFIAKSMRAVFEPILSAEFGEDIMNELFSRFAKLVAHIIDELETLEFTNVVVSMTKDS</sequence>
<comment type="caution">
    <text evidence="5">The sequence shown here is derived from an EMBL/GenBank/DDBJ whole genome shotgun (WGS) entry which is preliminary data.</text>
</comment>
<dbReference type="InterPro" id="IPR005299">
    <property type="entry name" value="MeTrfase_7"/>
</dbReference>
<accession>A0ABD1MPB4</accession>
<keyword evidence="4" id="KW-0460">Magnesium</keyword>
<keyword evidence="6" id="KW-1185">Reference proteome</keyword>
<dbReference type="AlphaFoldDB" id="A0ABD1MPB4"/>
<evidence type="ECO:0000313" key="5">
    <source>
        <dbReference type="EMBL" id="KAL2337644.1"/>
    </source>
</evidence>
<organism evidence="5 6">
    <name type="scientific">Flemingia macrophylla</name>
    <dbReference type="NCBI Taxonomy" id="520843"/>
    <lineage>
        <taxon>Eukaryota</taxon>
        <taxon>Viridiplantae</taxon>
        <taxon>Streptophyta</taxon>
        <taxon>Embryophyta</taxon>
        <taxon>Tracheophyta</taxon>
        <taxon>Spermatophyta</taxon>
        <taxon>Magnoliopsida</taxon>
        <taxon>eudicotyledons</taxon>
        <taxon>Gunneridae</taxon>
        <taxon>Pentapetalae</taxon>
        <taxon>rosids</taxon>
        <taxon>fabids</taxon>
        <taxon>Fabales</taxon>
        <taxon>Fabaceae</taxon>
        <taxon>Papilionoideae</taxon>
        <taxon>50 kb inversion clade</taxon>
        <taxon>NPAAA clade</taxon>
        <taxon>indigoferoid/millettioid clade</taxon>
        <taxon>Phaseoleae</taxon>
        <taxon>Flemingia</taxon>
    </lineage>
</organism>
<dbReference type="Pfam" id="PF03492">
    <property type="entry name" value="Methyltransf_7"/>
    <property type="match status" value="1"/>
</dbReference>
<dbReference type="InterPro" id="IPR042086">
    <property type="entry name" value="MeTrfase_capping"/>
</dbReference>
<keyword evidence="1" id="KW-0489">Methyltransferase</keyword>
<evidence type="ECO:0000256" key="4">
    <source>
        <dbReference type="ARBA" id="ARBA00022842"/>
    </source>
</evidence>
<evidence type="ECO:0000256" key="3">
    <source>
        <dbReference type="ARBA" id="ARBA00022723"/>
    </source>
</evidence>
<evidence type="ECO:0008006" key="7">
    <source>
        <dbReference type="Google" id="ProtNLM"/>
    </source>
</evidence>
<dbReference type="Gene3D" id="3.40.50.150">
    <property type="entry name" value="Vaccinia Virus protein VP39"/>
    <property type="match status" value="1"/>
</dbReference>
<gene>
    <name evidence="5" type="ORF">Fmac_012090</name>
</gene>
<proteinExistence type="predicted"/>
<keyword evidence="3" id="KW-0479">Metal-binding</keyword>
<dbReference type="Proteomes" id="UP001603857">
    <property type="component" value="Unassembled WGS sequence"/>
</dbReference>
<evidence type="ECO:0000256" key="1">
    <source>
        <dbReference type="ARBA" id="ARBA00022603"/>
    </source>
</evidence>